<organism evidence="3 4">
    <name type="scientific">Magallana gigas</name>
    <name type="common">Pacific oyster</name>
    <name type="synonym">Crassostrea gigas</name>
    <dbReference type="NCBI Taxonomy" id="29159"/>
    <lineage>
        <taxon>Eukaryota</taxon>
        <taxon>Metazoa</taxon>
        <taxon>Spiralia</taxon>
        <taxon>Lophotrochozoa</taxon>
        <taxon>Mollusca</taxon>
        <taxon>Bivalvia</taxon>
        <taxon>Autobranchia</taxon>
        <taxon>Pteriomorphia</taxon>
        <taxon>Ostreida</taxon>
        <taxon>Ostreoidea</taxon>
        <taxon>Ostreidae</taxon>
        <taxon>Magallana</taxon>
    </lineage>
</organism>
<dbReference type="InterPro" id="IPR011010">
    <property type="entry name" value="DNA_brk_join_enz"/>
</dbReference>
<dbReference type="Gene3D" id="1.10.443.10">
    <property type="entry name" value="Intergrase catalytic core"/>
    <property type="match status" value="1"/>
</dbReference>
<dbReference type="AlphaFoldDB" id="A0A8W8HL00"/>
<name>A0A8W8HL00_MAGGI</name>
<dbReference type="SUPFAM" id="SSF56349">
    <property type="entry name" value="DNA breaking-rejoining enzymes"/>
    <property type="match status" value="1"/>
</dbReference>
<reference evidence="3" key="1">
    <citation type="submission" date="2022-08" db="UniProtKB">
        <authorList>
            <consortium name="EnsemblMetazoa"/>
        </authorList>
    </citation>
    <scope>IDENTIFICATION</scope>
    <source>
        <strain evidence="3">05x7-T-G4-1.051#20</strain>
    </source>
</reference>
<dbReference type="Proteomes" id="UP000005408">
    <property type="component" value="Unassembled WGS sequence"/>
</dbReference>
<dbReference type="GO" id="GO:0015074">
    <property type="term" value="P:DNA integration"/>
    <property type="evidence" value="ECO:0007669"/>
    <property type="project" value="InterPro"/>
</dbReference>
<dbReference type="InterPro" id="IPR013762">
    <property type="entry name" value="Integrase-like_cat_sf"/>
</dbReference>
<protein>
    <submittedName>
        <fullName evidence="3">Uncharacterized protein</fullName>
    </submittedName>
</protein>
<dbReference type="EnsemblMetazoa" id="G10049.1">
    <property type="protein sequence ID" value="G10049.1:cds"/>
    <property type="gene ID" value="G10049"/>
</dbReference>
<evidence type="ECO:0000256" key="1">
    <source>
        <dbReference type="ARBA" id="ARBA00023172"/>
    </source>
</evidence>
<dbReference type="GO" id="GO:0006310">
    <property type="term" value="P:DNA recombination"/>
    <property type="evidence" value="ECO:0007669"/>
    <property type="project" value="UniProtKB-KW"/>
</dbReference>
<feature type="region of interest" description="Disordered" evidence="2">
    <location>
        <begin position="183"/>
        <end position="221"/>
    </location>
</feature>
<dbReference type="GO" id="GO:0003677">
    <property type="term" value="F:DNA binding"/>
    <property type="evidence" value="ECO:0007669"/>
    <property type="project" value="InterPro"/>
</dbReference>
<evidence type="ECO:0000256" key="2">
    <source>
        <dbReference type="SAM" id="MobiDB-lite"/>
    </source>
</evidence>
<evidence type="ECO:0000313" key="4">
    <source>
        <dbReference type="Proteomes" id="UP000005408"/>
    </source>
</evidence>
<keyword evidence="4" id="KW-1185">Reference proteome</keyword>
<proteinExistence type="predicted"/>
<evidence type="ECO:0000313" key="3">
    <source>
        <dbReference type="EnsemblMetazoa" id="G10049.1:cds"/>
    </source>
</evidence>
<keyword evidence="1" id="KW-0233">DNA recombination</keyword>
<accession>A0A8W8HL00</accession>
<sequence length="221" mass="24785">MAALRKAEKQDDEHVVTISKHKTGHITPVTLFFSPELWRYLSIFTTMMRRRLPGYSSELGREESAVFVTYPMGPSGHPGPMTTSLVNKSVHSIWKAAGVKKKLSVTNLRKAAPTKVRSKFPWARHALAQQMTHRASTQDQYYLLKQKKQECAKIVKLIEKCMTEDESALEVCHGPGPIIEEIEEEEVTPAITSPPEEATPRDPLHNMTDPTPPDITCRPGA</sequence>